<gene>
    <name evidence="2" type="ORF">MNBD_BACTEROID01-2638</name>
</gene>
<evidence type="ECO:0000259" key="1">
    <source>
        <dbReference type="Pfam" id="PF07929"/>
    </source>
</evidence>
<reference evidence="2" key="1">
    <citation type="submission" date="2018-06" db="EMBL/GenBank/DDBJ databases">
        <authorList>
            <person name="Zhirakovskaya E."/>
        </authorList>
    </citation>
    <scope>NUCLEOTIDE SEQUENCE</scope>
</reference>
<dbReference type="AlphaFoldDB" id="A0A3B0TZV2"/>
<dbReference type="InterPro" id="IPR024047">
    <property type="entry name" value="MM3350-like_sf"/>
</dbReference>
<organism evidence="2">
    <name type="scientific">hydrothermal vent metagenome</name>
    <dbReference type="NCBI Taxonomy" id="652676"/>
    <lineage>
        <taxon>unclassified sequences</taxon>
        <taxon>metagenomes</taxon>
        <taxon>ecological metagenomes</taxon>
    </lineage>
</organism>
<dbReference type="Gene3D" id="3.10.290.30">
    <property type="entry name" value="MM3350-like"/>
    <property type="match status" value="1"/>
</dbReference>
<dbReference type="InterPro" id="IPR012912">
    <property type="entry name" value="Plasmid_pRiA4b_Orf3-like"/>
</dbReference>
<accession>A0A3B0TZV2</accession>
<sequence length="171" mass="20086">MIYHFKIISQESKRFLLKVGIDGNHTFFDFHKIIQDCSGFQSFNLASFFISDGNWSKQKEISLLDSGVNEFPFFNMHRTRISDLIKPQTKHLLYTFDLFNDRSYYVELTEISMEKNLKEPVVSLEQGNAPSQVLEEDFEAKELTIVQEDEILHDFGVLEDYTEIFGEMEDF</sequence>
<feature type="domain" description="Plasmid pRiA4b Orf3-like" evidence="1">
    <location>
        <begin position="18"/>
        <end position="130"/>
    </location>
</feature>
<dbReference type="Pfam" id="PF07929">
    <property type="entry name" value="PRiA4_ORF3"/>
    <property type="match status" value="1"/>
</dbReference>
<evidence type="ECO:0000313" key="2">
    <source>
        <dbReference type="EMBL" id="VAW24135.1"/>
    </source>
</evidence>
<dbReference type="SUPFAM" id="SSF159941">
    <property type="entry name" value="MM3350-like"/>
    <property type="match status" value="1"/>
</dbReference>
<dbReference type="EMBL" id="UOEP01000205">
    <property type="protein sequence ID" value="VAW24135.1"/>
    <property type="molecule type" value="Genomic_DNA"/>
</dbReference>
<name>A0A3B0TZV2_9ZZZZ</name>
<protein>
    <recommendedName>
        <fullName evidence="1">Plasmid pRiA4b Orf3-like domain-containing protein</fullName>
    </recommendedName>
</protein>
<proteinExistence type="predicted"/>